<evidence type="ECO:0000313" key="2">
    <source>
        <dbReference type="Proteomes" id="UP001589734"/>
    </source>
</evidence>
<dbReference type="EMBL" id="JBHLYW010000003">
    <property type="protein sequence ID" value="MFC0075845.1"/>
    <property type="molecule type" value="Genomic_DNA"/>
</dbReference>
<dbReference type="Proteomes" id="UP001589734">
    <property type="component" value="Unassembled WGS sequence"/>
</dbReference>
<dbReference type="RefSeq" id="WP_379683454.1">
    <property type="nucleotide sequence ID" value="NZ_JBHLYW010000003.1"/>
</dbReference>
<protein>
    <submittedName>
        <fullName evidence="1">ATPase</fullName>
    </submittedName>
</protein>
<comment type="caution">
    <text evidence="1">The sequence shown here is derived from an EMBL/GenBank/DDBJ whole genome shotgun (WGS) entry which is preliminary data.</text>
</comment>
<accession>A0ABV6BK74</accession>
<keyword evidence="2" id="KW-1185">Reference proteome</keyword>
<name>A0ABV6BK74_9FLAO</name>
<evidence type="ECO:0000313" key="1">
    <source>
        <dbReference type="EMBL" id="MFC0075845.1"/>
    </source>
</evidence>
<reference evidence="1 2" key="1">
    <citation type="submission" date="2024-09" db="EMBL/GenBank/DDBJ databases">
        <authorList>
            <person name="Sun Q."/>
            <person name="Mori K."/>
        </authorList>
    </citation>
    <scope>NUCLEOTIDE SEQUENCE [LARGE SCALE GENOMIC DNA]</scope>
    <source>
        <strain evidence="1 2">CGMCC 1.12926</strain>
    </source>
</reference>
<organism evidence="1 2">
    <name type="scientific">Flavobacterium procerum</name>
    <dbReference type="NCBI Taxonomy" id="1455569"/>
    <lineage>
        <taxon>Bacteria</taxon>
        <taxon>Pseudomonadati</taxon>
        <taxon>Bacteroidota</taxon>
        <taxon>Flavobacteriia</taxon>
        <taxon>Flavobacteriales</taxon>
        <taxon>Flavobacteriaceae</taxon>
        <taxon>Flavobacterium</taxon>
    </lineage>
</organism>
<proteinExistence type="predicted"/>
<gene>
    <name evidence="1" type="ORF">ACFFLS_02240</name>
</gene>
<sequence length="275" mass="32793">MIFLLKKKILKKLKEFKESYSKVRFYKEKEPVIYIHLNHQTKVRTYLNLFFRIRSVYKEPIVIKFSVLRMIFLAKWFKNLDYIYFEVPFSNNKKAKVFSHKKNADFRINYNYKKIYSVNDFQENTLPYIMHPGNYMQREVNKLPKKAGILMSGNFEEKIYNTKTIKSNFGLLNRWEIYQEVIKYNELISISGTDFVNELDSNRFDGKFVLMKWQSGAIPTHKWRHYLSATDFIFCAPGMTMPMCHNVLEAMPVGVIPILNYPNWLNPSLQNGLIV</sequence>